<protein>
    <submittedName>
        <fullName evidence="1">Phenylalanine racemase</fullName>
    </submittedName>
</protein>
<organism evidence="1 2">
    <name type="scientific">Candidatus Jeotgalibaca merdavium</name>
    <dbReference type="NCBI Taxonomy" id="2838627"/>
    <lineage>
        <taxon>Bacteria</taxon>
        <taxon>Bacillati</taxon>
        <taxon>Bacillota</taxon>
        <taxon>Bacilli</taxon>
        <taxon>Lactobacillales</taxon>
        <taxon>Carnobacteriaceae</taxon>
        <taxon>Jeotgalibaca</taxon>
    </lineage>
</organism>
<reference evidence="1" key="2">
    <citation type="submission" date="2021-04" db="EMBL/GenBank/DDBJ databases">
        <authorList>
            <person name="Gilroy R."/>
        </authorList>
    </citation>
    <scope>NUCLEOTIDE SEQUENCE</scope>
    <source>
        <strain evidence="1">CHK171-505</strain>
    </source>
</reference>
<evidence type="ECO:0000313" key="1">
    <source>
        <dbReference type="EMBL" id="HJA89205.1"/>
    </source>
</evidence>
<name>A0A9D2KXA8_9LACT</name>
<reference evidence="1" key="1">
    <citation type="journal article" date="2021" name="PeerJ">
        <title>Extensive microbial diversity within the chicken gut microbiome revealed by metagenomics and culture.</title>
        <authorList>
            <person name="Gilroy R."/>
            <person name="Ravi A."/>
            <person name="Getino M."/>
            <person name="Pursley I."/>
            <person name="Horton D.L."/>
            <person name="Alikhan N.F."/>
            <person name="Baker D."/>
            <person name="Gharbi K."/>
            <person name="Hall N."/>
            <person name="Watson M."/>
            <person name="Adriaenssens E.M."/>
            <person name="Foster-Nyarko E."/>
            <person name="Jarju S."/>
            <person name="Secka A."/>
            <person name="Antonio M."/>
            <person name="Oren A."/>
            <person name="Chaudhuri R.R."/>
            <person name="La Ragione R."/>
            <person name="Hildebrand F."/>
            <person name="Pallen M.J."/>
        </authorList>
    </citation>
    <scope>NUCLEOTIDE SEQUENCE</scope>
    <source>
        <strain evidence="1">CHK171-505</strain>
    </source>
</reference>
<sequence length="116" mass="13702">MDLAFFVVHLQMSLSDYYLLTETEKLFIRKAHEQKFMSDTTWTRNAVLNAEANVNRGKNKKFIELFPKKQARADKKYNENAIAVIEEMEQEQGKSWVDKVFQANGMKKPINEERRN</sequence>
<dbReference type="EMBL" id="DWYW01000004">
    <property type="protein sequence ID" value="HJA89205.1"/>
    <property type="molecule type" value="Genomic_DNA"/>
</dbReference>
<comment type="caution">
    <text evidence="1">The sequence shown here is derived from an EMBL/GenBank/DDBJ whole genome shotgun (WGS) entry which is preliminary data.</text>
</comment>
<dbReference type="Proteomes" id="UP000886856">
    <property type="component" value="Unassembled WGS sequence"/>
</dbReference>
<proteinExistence type="predicted"/>
<gene>
    <name evidence="1" type="ORF">H9948_00245</name>
</gene>
<accession>A0A9D2KXA8</accession>
<dbReference type="AlphaFoldDB" id="A0A9D2KXA8"/>
<evidence type="ECO:0000313" key="2">
    <source>
        <dbReference type="Proteomes" id="UP000886856"/>
    </source>
</evidence>